<proteinExistence type="inferred from homology"/>
<accession>A0A0G8KT58</accession>
<geneLocation type="plasmid" evidence="6">
    <name>CFBP8129_p211</name>
</geneLocation>
<gene>
    <name evidence="6" type="primary">rdgC</name>
    <name evidence="6" type="ORF">CFBP8129_45530</name>
</gene>
<dbReference type="NCBIfam" id="NF001464">
    <property type="entry name" value="PRK00321.1-5"/>
    <property type="match status" value="1"/>
</dbReference>
<dbReference type="InterPro" id="IPR007476">
    <property type="entry name" value="RdgC"/>
</dbReference>
<evidence type="ECO:0000313" key="6">
    <source>
        <dbReference type="EMBL" id="CAD0362484.1"/>
    </source>
</evidence>
<reference evidence="6" key="1">
    <citation type="submission" date="2020-07" db="EMBL/GenBank/DDBJ databases">
        <authorList>
            <person name="Pothier F. J."/>
        </authorList>
    </citation>
    <scope>NUCLEOTIDE SEQUENCE [LARGE SCALE GENOMIC DNA]</scope>
    <source>
        <plasmid evidence="6">CFBP8129_p211</plasmid>
    </source>
</reference>
<evidence type="ECO:0000256" key="1">
    <source>
        <dbReference type="ARBA" id="ARBA00004453"/>
    </source>
</evidence>
<dbReference type="PANTHER" id="PTHR38103:SF1">
    <property type="entry name" value="RECOMBINATION-ASSOCIATED PROTEIN RDGC"/>
    <property type="match status" value="1"/>
</dbReference>
<evidence type="ECO:0000256" key="5">
    <source>
        <dbReference type="ARBA" id="ARBA00023172"/>
    </source>
</evidence>
<dbReference type="AlphaFoldDB" id="A0A0G8KT58"/>
<comment type="similarity">
    <text evidence="2">Belongs to the RdgC family.</text>
</comment>
<dbReference type="GO" id="GO:0043590">
    <property type="term" value="C:bacterial nucleoid"/>
    <property type="evidence" value="ECO:0007669"/>
    <property type="project" value="TreeGrafter"/>
</dbReference>
<protein>
    <recommendedName>
        <fullName evidence="3">Recombination-associated protein RdgC</fullName>
    </recommendedName>
</protein>
<dbReference type="RefSeq" id="WP_005989594.1">
    <property type="nucleotide sequence ID" value="NZ_CP018729.1"/>
</dbReference>
<keyword evidence="6" id="KW-0614">Plasmid</keyword>
<evidence type="ECO:0000256" key="4">
    <source>
        <dbReference type="ARBA" id="ARBA00022490"/>
    </source>
</evidence>
<dbReference type="EMBL" id="LR828254">
    <property type="protein sequence ID" value="CAD0362484.1"/>
    <property type="molecule type" value="Genomic_DNA"/>
</dbReference>
<comment type="subcellular location">
    <subcellularLocation>
        <location evidence="1">Cytoplasm</location>
        <location evidence="1">Nucleoid</location>
    </subcellularLocation>
</comment>
<keyword evidence="5" id="KW-0233">DNA recombination</keyword>
<dbReference type="OrthoDB" id="5290530at2"/>
<dbReference type="GO" id="GO:0006310">
    <property type="term" value="P:DNA recombination"/>
    <property type="evidence" value="ECO:0007669"/>
    <property type="project" value="UniProtKB-KW"/>
</dbReference>
<evidence type="ECO:0000256" key="2">
    <source>
        <dbReference type="ARBA" id="ARBA00008657"/>
    </source>
</evidence>
<dbReference type="PANTHER" id="PTHR38103">
    <property type="entry name" value="RECOMBINATION-ASSOCIATED PROTEIN RDGC"/>
    <property type="match status" value="1"/>
</dbReference>
<dbReference type="Pfam" id="PF04381">
    <property type="entry name" value="RdgC"/>
    <property type="match status" value="1"/>
</dbReference>
<dbReference type="GO" id="GO:0000018">
    <property type="term" value="P:regulation of DNA recombination"/>
    <property type="evidence" value="ECO:0007669"/>
    <property type="project" value="TreeGrafter"/>
</dbReference>
<organism evidence="6">
    <name type="scientific">Xanthomonas hortorum pv. gardneri</name>
    <dbReference type="NCBI Taxonomy" id="2754056"/>
    <lineage>
        <taxon>Bacteria</taxon>
        <taxon>Pseudomonadati</taxon>
        <taxon>Pseudomonadota</taxon>
        <taxon>Gammaproteobacteria</taxon>
        <taxon>Lysobacterales</taxon>
        <taxon>Lysobacteraceae</taxon>
        <taxon>Xanthomonas</taxon>
    </lineage>
</organism>
<evidence type="ECO:0000256" key="3">
    <source>
        <dbReference type="ARBA" id="ARBA00022296"/>
    </source>
</evidence>
<sequence length="295" mass="32625">MHFSKAIVFSYPPGLDFTPLEAMLAELPFKPCEPSAMSSEGFVPPVYMDDAPFAYRTGELILIAVQTESRIVPPAVVDERLEAKVKEHEEKEGRRPGGRMRKRLKEEVVAELMARSFTVKKKAFALIDQERHFFVVNTSSRKTAETVVSHVRAAIGSFPAIPLSSPDLPASRMTDWLASGNLPELWTLGDECVLKGPDSASVRIKGVDLHSEEVAKHLEAGMKVSRLAASVGDDYEFVLDESLAVSKFSVLVETELPDGQDDMQAHVDAELLLFATYFRRLLDSLRGSFQLSVAT</sequence>
<dbReference type="EMBL" id="LR828254">
    <property type="protein sequence ID" value="CAD0362482.1"/>
    <property type="molecule type" value="Genomic_DNA"/>
</dbReference>
<name>A0A0G8KT58_9XANT</name>
<dbReference type="GO" id="GO:0003690">
    <property type="term" value="F:double-stranded DNA binding"/>
    <property type="evidence" value="ECO:0007669"/>
    <property type="project" value="TreeGrafter"/>
</dbReference>
<keyword evidence="4" id="KW-0963">Cytoplasm</keyword>
<dbReference type="GeneID" id="46984130"/>